<feature type="compositionally biased region" description="Basic residues" evidence="1">
    <location>
        <begin position="1"/>
        <end position="24"/>
    </location>
</feature>
<dbReference type="Pfam" id="PF00535">
    <property type="entry name" value="Glycos_transf_2"/>
    <property type="match status" value="1"/>
</dbReference>
<keyword evidence="3" id="KW-0808">Transferase</keyword>
<dbReference type="InterPro" id="IPR001173">
    <property type="entry name" value="Glyco_trans_2-like"/>
</dbReference>
<dbReference type="GO" id="GO:0016740">
    <property type="term" value="F:transferase activity"/>
    <property type="evidence" value="ECO:0007669"/>
    <property type="project" value="UniProtKB-KW"/>
</dbReference>
<feature type="domain" description="Glycosyltransferase 2-like" evidence="2">
    <location>
        <begin position="57"/>
        <end position="223"/>
    </location>
</feature>
<dbReference type="EMBL" id="JACHXK010000020">
    <property type="protein sequence ID" value="MBB3113633.1"/>
    <property type="molecule type" value="Genomic_DNA"/>
</dbReference>
<reference evidence="3 4" key="1">
    <citation type="submission" date="2020-08" db="EMBL/GenBank/DDBJ databases">
        <title>Genomic Encyclopedia of Type Strains, Phase III (KMG-III): the genomes of soil and plant-associated and newly described type strains.</title>
        <authorList>
            <person name="Whitman W."/>
        </authorList>
    </citation>
    <scope>NUCLEOTIDE SEQUENCE [LARGE SCALE GENOMIC DNA]</scope>
    <source>
        <strain evidence="3 4">CECT 5862</strain>
    </source>
</reference>
<evidence type="ECO:0000256" key="1">
    <source>
        <dbReference type="SAM" id="MobiDB-lite"/>
    </source>
</evidence>
<feature type="region of interest" description="Disordered" evidence="1">
    <location>
        <begin position="1"/>
        <end position="32"/>
    </location>
</feature>
<evidence type="ECO:0000313" key="3">
    <source>
        <dbReference type="EMBL" id="MBB3113633.1"/>
    </source>
</evidence>
<dbReference type="PANTHER" id="PTHR43179">
    <property type="entry name" value="RHAMNOSYLTRANSFERASE WBBL"/>
    <property type="match status" value="1"/>
</dbReference>
<proteinExistence type="predicted"/>
<evidence type="ECO:0000313" key="4">
    <source>
        <dbReference type="Proteomes" id="UP000570361"/>
    </source>
</evidence>
<dbReference type="InterPro" id="IPR029044">
    <property type="entry name" value="Nucleotide-diphossugar_trans"/>
</dbReference>
<dbReference type="CDD" id="cd04186">
    <property type="entry name" value="GT_2_like_c"/>
    <property type="match status" value="1"/>
</dbReference>
<dbReference type="AlphaFoldDB" id="A0A7W5B3G4"/>
<accession>A0A7W5B3G4</accession>
<dbReference type="SUPFAM" id="SSF53448">
    <property type="entry name" value="Nucleotide-diphospho-sugar transferases"/>
    <property type="match status" value="1"/>
</dbReference>
<keyword evidence="4" id="KW-1185">Reference proteome</keyword>
<dbReference type="RefSeq" id="WP_183603705.1">
    <property type="nucleotide sequence ID" value="NZ_JACHXK010000020.1"/>
</dbReference>
<evidence type="ECO:0000259" key="2">
    <source>
        <dbReference type="Pfam" id="PF00535"/>
    </source>
</evidence>
<name>A0A7W5B3G4_9BACL</name>
<dbReference type="Proteomes" id="UP000570361">
    <property type="component" value="Unassembled WGS sequence"/>
</dbReference>
<sequence>MHKTRHASKRPRRAAVRPVARRRSKPDASFRNGYERGYQAGVELGRLSFGAIFEGTSIIIPSYNQAGYLKGCIESIIEHTDLPYEIIVVDNASTDGTANYLRSLSGQVRYRIMETNRGFAGAVNVGLMMAKGQTIVLLNNDTLVTERWLDNMLTCLGSDPRIGMVGPVTNYIGGNQQIDVPYTAIEDMQEFARQFNQSDPAKWHLTDRLVGYCLLFRKELLERTGYLDEGFKIGNFEDDDYNIRVRLQGYMLVVARDTFIHHFGSVSVKALGEQFTAINDNNMSFYMAKWGNPHELVFRVRDLLNHDLANGGKWREPDSILARNGETAFYPDQVVVRGVQDTCYWIEAGVRRPISGQISIAPARLSQVELKRWPLGDKIEAGELNQRWQGTDPNSAAELHRPIEPLILHENQHFILEDGRRRAIVTIAALTTWGLYQRPVTELQPDVFASLPEGLPIIAPPLTADFL</sequence>
<dbReference type="Gene3D" id="3.90.550.10">
    <property type="entry name" value="Spore Coat Polysaccharide Biosynthesis Protein SpsA, Chain A"/>
    <property type="match status" value="1"/>
</dbReference>
<comment type="caution">
    <text evidence="3">The sequence shown here is derived from an EMBL/GenBank/DDBJ whole genome shotgun (WGS) entry which is preliminary data.</text>
</comment>
<protein>
    <submittedName>
        <fullName evidence="3">GT2 family glycosyltransferase</fullName>
    </submittedName>
</protein>
<gene>
    <name evidence="3" type="ORF">FHS18_005746</name>
</gene>
<dbReference type="PANTHER" id="PTHR43179:SF7">
    <property type="entry name" value="RHAMNOSYLTRANSFERASE WBBL"/>
    <property type="match status" value="1"/>
</dbReference>
<organism evidence="3 4">
    <name type="scientific">Paenibacillus phyllosphaerae</name>
    <dbReference type="NCBI Taxonomy" id="274593"/>
    <lineage>
        <taxon>Bacteria</taxon>
        <taxon>Bacillati</taxon>
        <taxon>Bacillota</taxon>
        <taxon>Bacilli</taxon>
        <taxon>Bacillales</taxon>
        <taxon>Paenibacillaceae</taxon>
        <taxon>Paenibacillus</taxon>
    </lineage>
</organism>